<sequence>MEQFPAPMTSMEPFLAPATWMEPEASSPAAVATSALLVLDEIPPSMDNETFMNYTCGAAPEIPSQEYTQEDGEGEVDDCFKWSCCLAQVDRINPSGTNPVDKQNIAQNMFMGKPKKRRGKLVPGRPFTLFYCWTILENDEKWKSRPSNEIPNKRKASSRSVGEGFVLDTDDDGSSNEDGTPLSSVNRGRPEGRKKAKNKRVNGDEEGYKQSLDNMMEVKKDIAMQRREMKSKELEERRAVEERRVAAEERRAAAEERRVEVEERKVAAEEMSKSMEREQKIMFMDPSGLDEKARAYLELCELCRDQILASRGYFPNNGGNGGGAI</sequence>
<dbReference type="EnsemblPlants" id="AVESA.00010b.r2.2DG0386800.1">
    <property type="protein sequence ID" value="AVESA.00010b.r2.2DG0386800.1.CDS"/>
    <property type="gene ID" value="AVESA.00010b.r2.2DG0386800"/>
</dbReference>
<accession>A0ACD5V7U0</accession>
<protein>
    <submittedName>
        <fullName evidence="1">Uncharacterized protein</fullName>
    </submittedName>
</protein>
<proteinExistence type="predicted"/>
<reference evidence="1" key="1">
    <citation type="submission" date="2021-05" db="EMBL/GenBank/DDBJ databases">
        <authorList>
            <person name="Scholz U."/>
            <person name="Mascher M."/>
            <person name="Fiebig A."/>
        </authorList>
    </citation>
    <scope>NUCLEOTIDE SEQUENCE [LARGE SCALE GENOMIC DNA]</scope>
</reference>
<name>A0ACD5V7U0_AVESA</name>
<dbReference type="Proteomes" id="UP001732700">
    <property type="component" value="Chromosome 2D"/>
</dbReference>
<evidence type="ECO:0000313" key="1">
    <source>
        <dbReference type="EnsemblPlants" id="AVESA.00010b.r2.2DG0386800.1.CDS"/>
    </source>
</evidence>
<evidence type="ECO:0000313" key="2">
    <source>
        <dbReference type="Proteomes" id="UP001732700"/>
    </source>
</evidence>
<keyword evidence="2" id="KW-1185">Reference proteome</keyword>
<organism evidence="1 2">
    <name type="scientific">Avena sativa</name>
    <name type="common">Oat</name>
    <dbReference type="NCBI Taxonomy" id="4498"/>
    <lineage>
        <taxon>Eukaryota</taxon>
        <taxon>Viridiplantae</taxon>
        <taxon>Streptophyta</taxon>
        <taxon>Embryophyta</taxon>
        <taxon>Tracheophyta</taxon>
        <taxon>Spermatophyta</taxon>
        <taxon>Magnoliopsida</taxon>
        <taxon>Liliopsida</taxon>
        <taxon>Poales</taxon>
        <taxon>Poaceae</taxon>
        <taxon>BOP clade</taxon>
        <taxon>Pooideae</taxon>
        <taxon>Poodae</taxon>
        <taxon>Poeae</taxon>
        <taxon>Poeae Chloroplast Group 1 (Aveneae type)</taxon>
        <taxon>Aveninae</taxon>
        <taxon>Avena</taxon>
    </lineage>
</organism>
<reference evidence="1" key="2">
    <citation type="submission" date="2025-09" db="UniProtKB">
        <authorList>
            <consortium name="EnsemblPlants"/>
        </authorList>
    </citation>
    <scope>IDENTIFICATION</scope>
</reference>